<organism evidence="3 4">
    <name type="scientific">Heterotrigona itama</name>
    <dbReference type="NCBI Taxonomy" id="395501"/>
    <lineage>
        <taxon>Eukaryota</taxon>
        <taxon>Metazoa</taxon>
        <taxon>Ecdysozoa</taxon>
        <taxon>Arthropoda</taxon>
        <taxon>Hexapoda</taxon>
        <taxon>Insecta</taxon>
        <taxon>Pterygota</taxon>
        <taxon>Neoptera</taxon>
        <taxon>Endopterygota</taxon>
        <taxon>Hymenoptera</taxon>
        <taxon>Apocrita</taxon>
        <taxon>Aculeata</taxon>
        <taxon>Apoidea</taxon>
        <taxon>Anthophila</taxon>
        <taxon>Apidae</taxon>
        <taxon>Heterotrigona</taxon>
    </lineage>
</organism>
<keyword evidence="4" id="KW-1185">Reference proteome</keyword>
<dbReference type="OrthoDB" id="6344789at2759"/>
<reference evidence="3" key="1">
    <citation type="submission" date="2020-07" db="EMBL/GenBank/DDBJ databases">
        <authorList>
            <person name="Nazaruddin N."/>
        </authorList>
    </citation>
    <scope>NUCLEOTIDE SEQUENCE</scope>
</reference>
<dbReference type="AlphaFoldDB" id="A0A6V7HH74"/>
<gene>
    <name evidence="3" type="ORF">MHI_LOCUS891181</name>
</gene>
<dbReference type="Proteomes" id="UP000752696">
    <property type="component" value="Unassembled WGS sequence"/>
</dbReference>
<feature type="non-terminal residue" evidence="3">
    <location>
        <position position="1"/>
    </location>
</feature>
<dbReference type="EMBL" id="CAJDYZ010011754">
    <property type="protein sequence ID" value="CAD1479968.1"/>
    <property type="molecule type" value="Genomic_DNA"/>
</dbReference>
<evidence type="ECO:0000313" key="4">
    <source>
        <dbReference type="Proteomes" id="UP000752696"/>
    </source>
</evidence>
<sequence length="210" mass="25089">SYEYVFKLSLVRNVLTVERYRKCPKDVRQQFKQVAQHKYTVARDTHLENPMAQLYLIEKLNAVQQNMDLLGRDNQQNYTSENSTIMVENRGGNNEITDENSATWNKKTSENDTPTAAPATPQERTYCSKENGHKHSECYLINKMSEEDRLHKKASRKFAELELQRKQLEIQRSQWEFQRDKYQSEIRWAYDLRILQYREEQVKRSLICNM</sequence>
<keyword evidence="1" id="KW-0175">Coiled coil</keyword>
<evidence type="ECO:0000256" key="1">
    <source>
        <dbReference type="SAM" id="Coils"/>
    </source>
</evidence>
<proteinExistence type="predicted"/>
<feature type="compositionally biased region" description="Polar residues" evidence="2">
    <location>
        <begin position="90"/>
        <end position="114"/>
    </location>
</feature>
<accession>A0A6V7HH74</accession>
<evidence type="ECO:0000313" key="3">
    <source>
        <dbReference type="EMBL" id="CAD1479968.1"/>
    </source>
</evidence>
<feature type="coiled-coil region" evidence="1">
    <location>
        <begin position="151"/>
        <end position="185"/>
    </location>
</feature>
<evidence type="ECO:0000256" key="2">
    <source>
        <dbReference type="SAM" id="MobiDB-lite"/>
    </source>
</evidence>
<name>A0A6V7HH74_9HYME</name>
<comment type="caution">
    <text evidence="3">The sequence shown here is derived from an EMBL/GenBank/DDBJ whole genome shotgun (WGS) entry which is preliminary data.</text>
</comment>
<protein>
    <submittedName>
        <fullName evidence="3">Uncharacterized protein</fullName>
    </submittedName>
</protein>
<feature type="region of interest" description="Disordered" evidence="2">
    <location>
        <begin position="90"/>
        <end position="129"/>
    </location>
</feature>